<proteinExistence type="predicted"/>
<feature type="region of interest" description="Disordered" evidence="1">
    <location>
        <begin position="148"/>
        <end position="209"/>
    </location>
</feature>
<evidence type="ECO:0000313" key="4">
    <source>
        <dbReference type="Proteomes" id="UP000570517"/>
    </source>
</evidence>
<dbReference type="Proteomes" id="UP000570517">
    <property type="component" value="Unassembled WGS sequence"/>
</dbReference>
<organism evidence="3 4">
    <name type="scientific">Mycolicibacterium hippocampi</name>
    <dbReference type="NCBI Taxonomy" id="659824"/>
    <lineage>
        <taxon>Bacteria</taxon>
        <taxon>Bacillati</taxon>
        <taxon>Actinomycetota</taxon>
        <taxon>Actinomycetes</taxon>
        <taxon>Mycobacteriales</taxon>
        <taxon>Mycobacteriaceae</taxon>
        <taxon>Mycolicibacterium</taxon>
    </lineage>
</organism>
<keyword evidence="2" id="KW-0812">Transmembrane</keyword>
<keyword evidence="2" id="KW-0472">Membrane</keyword>
<evidence type="ECO:0000256" key="1">
    <source>
        <dbReference type="SAM" id="MobiDB-lite"/>
    </source>
</evidence>
<reference evidence="3 4" key="1">
    <citation type="submission" date="2020-05" db="EMBL/GenBank/DDBJ databases">
        <title>Draft genome sequence of Mycobacterium hippocampi DL, isolated from European seabass, Dicentrarchus labrax, reared in fish farms.</title>
        <authorList>
            <person name="Stathopoulou P."/>
            <person name="Asimakis E."/>
            <person name="Tzokas K."/>
            <person name="Batargias C."/>
            <person name="Tsiamis G."/>
        </authorList>
    </citation>
    <scope>NUCLEOTIDE SEQUENCE [LARGE SCALE GENOMIC DNA]</scope>
    <source>
        <strain evidence="3 4">DL</strain>
    </source>
</reference>
<evidence type="ECO:0000256" key="2">
    <source>
        <dbReference type="SAM" id="Phobius"/>
    </source>
</evidence>
<dbReference type="AlphaFoldDB" id="A0A850PU20"/>
<feature type="compositionally biased region" description="Low complexity" evidence="1">
    <location>
        <begin position="178"/>
        <end position="189"/>
    </location>
</feature>
<sequence>MAAIASLGAAIIHFAVVPTHWQEWLPAGLFFVSVALFQLIWALWVLVRPSSPVLAAGVMVNVGTIIIWALSRTAGAPFGPRAGTPELVHGADLCALLLEIYVVMGAGWVWYRGHQRDLIPAFANAVVLVGAGAVIAVASTVGVASGLQHDHHAPAGTGQSDGHHDHPAPPAAEPLGTPVPLAPVEAPAPTEAPTPGPSHDAHGDHHHGE</sequence>
<keyword evidence="4" id="KW-1185">Reference proteome</keyword>
<feature type="transmembrane region" description="Helical" evidence="2">
    <location>
        <begin position="90"/>
        <end position="111"/>
    </location>
</feature>
<accession>A0A850PU20</accession>
<comment type="caution">
    <text evidence="3">The sequence shown here is derived from an EMBL/GenBank/DDBJ whole genome shotgun (WGS) entry which is preliminary data.</text>
</comment>
<gene>
    <name evidence="3" type="ORF">HLY00_2289</name>
</gene>
<keyword evidence="2" id="KW-1133">Transmembrane helix</keyword>
<feature type="transmembrane region" description="Helical" evidence="2">
    <location>
        <begin position="53"/>
        <end position="70"/>
    </location>
</feature>
<dbReference type="EMBL" id="JABFYL010000044">
    <property type="protein sequence ID" value="NVN52377.1"/>
    <property type="molecule type" value="Genomic_DNA"/>
</dbReference>
<feature type="compositionally biased region" description="Basic and acidic residues" evidence="1">
    <location>
        <begin position="199"/>
        <end position="209"/>
    </location>
</feature>
<evidence type="ECO:0000313" key="3">
    <source>
        <dbReference type="EMBL" id="NVN52377.1"/>
    </source>
</evidence>
<protein>
    <submittedName>
        <fullName evidence="3">Uncharacterized protein</fullName>
    </submittedName>
</protein>
<feature type="transmembrane region" description="Helical" evidence="2">
    <location>
        <begin position="24"/>
        <end position="46"/>
    </location>
</feature>
<name>A0A850PU20_9MYCO</name>
<feature type="transmembrane region" description="Helical" evidence="2">
    <location>
        <begin position="118"/>
        <end position="138"/>
    </location>
</feature>